<feature type="region of interest" description="Disordered" evidence="1">
    <location>
        <begin position="201"/>
        <end position="283"/>
    </location>
</feature>
<keyword evidence="3" id="KW-1185">Reference proteome</keyword>
<evidence type="ECO:0000313" key="2">
    <source>
        <dbReference type="EMBL" id="TFK97677.1"/>
    </source>
</evidence>
<sequence length="328" mass="36119">MSEDGLHVEFEPARAKWKAPSGLALPNNKQISGAYYRASSFLRERAAALKADTKLGWRDGDLGHKNMISMIRPLGKRPAPGSRPKVLILPSYFEEFLAVRLSSKRTAAWQNRFSGYTVKRRGAKADDMYVDEPAPLADILYMLQCIAPGMLQLTPKDHDEKTHIRSIPSDNWIIANKDALILILGDERRVTALLKASSIVPAPVPSDSKTGPATSALPTSSADRALTSTKQTSKQEPAPSSTGKKPAPKKAPKSTHTAGRARFTNASWTSSLSDSDSNAEDGYYGQRDRDFGFGDPYASEDLDWGACDKDCAWCGRCIYSWKIQRQLR</sequence>
<dbReference type="Proteomes" id="UP000305067">
    <property type="component" value="Unassembled WGS sequence"/>
</dbReference>
<dbReference type="OrthoDB" id="3209743at2759"/>
<name>A0A5C3Q927_9AGAR</name>
<dbReference type="AlphaFoldDB" id="A0A5C3Q927"/>
<accession>A0A5C3Q927</accession>
<reference evidence="2 3" key="1">
    <citation type="journal article" date="2019" name="Nat. Ecol. Evol.">
        <title>Megaphylogeny resolves global patterns of mushroom evolution.</title>
        <authorList>
            <person name="Varga T."/>
            <person name="Krizsan K."/>
            <person name="Foldi C."/>
            <person name="Dima B."/>
            <person name="Sanchez-Garcia M."/>
            <person name="Sanchez-Ramirez S."/>
            <person name="Szollosi G.J."/>
            <person name="Szarkandi J.G."/>
            <person name="Papp V."/>
            <person name="Albert L."/>
            <person name="Andreopoulos W."/>
            <person name="Angelini C."/>
            <person name="Antonin V."/>
            <person name="Barry K.W."/>
            <person name="Bougher N.L."/>
            <person name="Buchanan P."/>
            <person name="Buyck B."/>
            <person name="Bense V."/>
            <person name="Catcheside P."/>
            <person name="Chovatia M."/>
            <person name="Cooper J."/>
            <person name="Damon W."/>
            <person name="Desjardin D."/>
            <person name="Finy P."/>
            <person name="Geml J."/>
            <person name="Haridas S."/>
            <person name="Hughes K."/>
            <person name="Justo A."/>
            <person name="Karasinski D."/>
            <person name="Kautmanova I."/>
            <person name="Kiss B."/>
            <person name="Kocsube S."/>
            <person name="Kotiranta H."/>
            <person name="LaButti K.M."/>
            <person name="Lechner B.E."/>
            <person name="Liimatainen K."/>
            <person name="Lipzen A."/>
            <person name="Lukacs Z."/>
            <person name="Mihaltcheva S."/>
            <person name="Morgado L.N."/>
            <person name="Niskanen T."/>
            <person name="Noordeloos M.E."/>
            <person name="Ohm R.A."/>
            <person name="Ortiz-Santana B."/>
            <person name="Ovrebo C."/>
            <person name="Racz N."/>
            <person name="Riley R."/>
            <person name="Savchenko A."/>
            <person name="Shiryaev A."/>
            <person name="Soop K."/>
            <person name="Spirin V."/>
            <person name="Szebenyi C."/>
            <person name="Tomsovsky M."/>
            <person name="Tulloss R.E."/>
            <person name="Uehling J."/>
            <person name="Grigoriev I.V."/>
            <person name="Vagvolgyi C."/>
            <person name="Papp T."/>
            <person name="Martin F.M."/>
            <person name="Miettinen O."/>
            <person name="Hibbett D.S."/>
            <person name="Nagy L.G."/>
        </authorList>
    </citation>
    <scope>NUCLEOTIDE SEQUENCE [LARGE SCALE GENOMIC DNA]</scope>
    <source>
        <strain evidence="2 3">CBS 309.79</strain>
    </source>
</reference>
<gene>
    <name evidence="2" type="ORF">BDV98DRAFT_658414</name>
</gene>
<proteinExistence type="predicted"/>
<dbReference type="EMBL" id="ML178845">
    <property type="protein sequence ID" value="TFK97677.1"/>
    <property type="molecule type" value="Genomic_DNA"/>
</dbReference>
<evidence type="ECO:0000313" key="3">
    <source>
        <dbReference type="Proteomes" id="UP000305067"/>
    </source>
</evidence>
<organism evidence="2 3">
    <name type="scientific">Pterulicium gracile</name>
    <dbReference type="NCBI Taxonomy" id="1884261"/>
    <lineage>
        <taxon>Eukaryota</taxon>
        <taxon>Fungi</taxon>
        <taxon>Dikarya</taxon>
        <taxon>Basidiomycota</taxon>
        <taxon>Agaricomycotina</taxon>
        <taxon>Agaricomycetes</taxon>
        <taxon>Agaricomycetidae</taxon>
        <taxon>Agaricales</taxon>
        <taxon>Pleurotineae</taxon>
        <taxon>Pterulaceae</taxon>
        <taxon>Pterulicium</taxon>
    </lineage>
</organism>
<feature type="compositionally biased region" description="Low complexity" evidence="1">
    <location>
        <begin position="254"/>
        <end position="276"/>
    </location>
</feature>
<protein>
    <submittedName>
        <fullName evidence="2">Uncharacterized protein</fullName>
    </submittedName>
</protein>
<evidence type="ECO:0000256" key="1">
    <source>
        <dbReference type="SAM" id="MobiDB-lite"/>
    </source>
</evidence>
<feature type="compositionally biased region" description="Polar residues" evidence="1">
    <location>
        <begin position="207"/>
        <end position="235"/>
    </location>
</feature>